<dbReference type="SUPFAM" id="SSF48726">
    <property type="entry name" value="Immunoglobulin"/>
    <property type="match status" value="2"/>
</dbReference>
<evidence type="ECO:0000256" key="1">
    <source>
        <dbReference type="ARBA" id="ARBA00004370"/>
    </source>
</evidence>
<dbReference type="InParanoid" id="A0A2Y9QIJ8"/>
<keyword evidence="6" id="KW-1185">Reference proteome</keyword>
<dbReference type="PANTHER" id="PTHR12080:SF110">
    <property type="entry name" value="IG-LIKE DOMAIN-CONTAINING PROTEIN"/>
    <property type="match status" value="1"/>
</dbReference>
<name>A0A2Y9QIJ8_TRIMA</name>
<keyword evidence="3" id="KW-0472">Membrane</keyword>
<dbReference type="RefSeq" id="XP_023581622.1">
    <property type="nucleotide sequence ID" value="XM_023725854.1"/>
</dbReference>
<evidence type="ECO:0000256" key="4">
    <source>
        <dbReference type="ARBA" id="ARBA00023180"/>
    </source>
</evidence>
<dbReference type="InterPro" id="IPR036179">
    <property type="entry name" value="Ig-like_dom_sf"/>
</dbReference>
<organism evidence="6 7">
    <name type="scientific">Trichechus manatus latirostris</name>
    <name type="common">Florida manatee</name>
    <dbReference type="NCBI Taxonomy" id="127582"/>
    <lineage>
        <taxon>Eukaryota</taxon>
        <taxon>Metazoa</taxon>
        <taxon>Chordata</taxon>
        <taxon>Craniata</taxon>
        <taxon>Vertebrata</taxon>
        <taxon>Euteleostomi</taxon>
        <taxon>Mammalia</taxon>
        <taxon>Eutheria</taxon>
        <taxon>Afrotheria</taxon>
        <taxon>Sirenia</taxon>
        <taxon>Trichechidae</taxon>
        <taxon>Trichechus</taxon>
    </lineage>
</organism>
<feature type="non-terminal residue" evidence="7">
    <location>
        <position position="1"/>
    </location>
</feature>
<evidence type="ECO:0000313" key="6">
    <source>
        <dbReference type="Proteomes" id="UP000248480"/>
    </source>
</evidence>
<dbReference type="InterPro" id="IPR007110">
    <property type="entry name" value="Ig-like_dom"/>
</dbReference>
<keyword evidence="2" id="KW-0732">Signal</keyword>
<gene>
    <name evidence="7" type="primary">LOC111819401</name>
</gene>
<dbReference type="InterPro" id="IPR015631">
    <property type="entry name" value="CD2/SLAM_rcpt"/>
</dbReference>
<evidence type="ECO:0000313" key="7">
    <source>
        <dbReference type="RefSeq" id="XP_023581622.1"/>
    </source>
</evidence>
<evidence type="ECO:0000256" key="2">
    <source>
        <dbReference type="ARBA" id="ARBA00022729"/>
    </source>
</evidence>
<protein>
    <submittedName>
        <fullName evidence="7">Uncharacterized protein LOC111819401</fullName>
    </submittedName>
</protein>
<dbReference type="Proteomes" id="UP000248480">
    <property type="component" value="Unplaced"/>
</dbReference>
<dbReference type="Gene3D" id="2.60.40.10">
    <property type="entry name" value="Immunoglobulins"/>
    <property type="match status" value="2"/>
</dbReference>
<feature type="domain" description="Ig-like" evidence="5">
    <location>
        <begin position="136"/>
        <end position="228"/>
    </location>
</feature>
<evidence type="ECO:0000259" key="5">
    <source>
        <dbReference type="PROSITE" id="PS50835"/>
    </source>
</evidence>
<accession>A0A2Y9QIJ8</accession>
<dbReference type="GeneID" id="111819401"/>
<proteinExistence type="predicted"/>
<keyword evidence="4" id="KW-0325">Glycoprotein</keyword>
<comment type="subcellular location">
    <subcellularLocation>
        <location evidence="1">Membrane</location>
    </subcellularLocation>
</comment>
<dbReference type="GO" id="GO:0016020">
    <property type="term" value="C:membrane"/>
    <property type="evidence" value="ECO:0007669"/>
    <property type="project" value="UniProtKB-SubCell"/>
</dbReference>
<dbReference type="InterPro" id="IPR013783">
    <property type="entry name" value="Ig-like_fold"/>
</dbReference>
<dbReference type="KEGG" id="tmu:111819401"/>
<reference evidence="7" key="1">
    <citation type="submission" date="2025-08" db="UniProtKB">
        <authorList>
            <consortium name="RefSeq"/>
        </authorList>
    </citation>
    <scope>IDENTIFICATION</scope>
</reference>
<dbReference type="STRING" id="127582.A0A2Y9QIJ8"/>
<dbReference type="PANTHER" id="PTHR12080">
    <property type="entry name" value="SIGNALING LYMPHOCYTIC ACTIVATION MOLECULE"/>
    <property type="match status" value="1"/>
</dbReference>
<dbReference type="AlphaFoldDB" id="A0A2Y9QIJ8"/>
<evidence type="ECO:0000256" key="3">
    <source>
        <dbReference type="ARBA" id="ARBA00023136"/>
    </source>
</evidence>
<dbReference type="PROSITE" id="PS50835">
    <property type="entry name" value="IG_LIKE"/>
    <property type="match status" value="1"/>
</dbReference>
<sequence length="254" mass="28161">HIQGVWSIGAKSSVAHDSGTKDSGAFVPLKEIQGDSNLFHVIMKPGVDPGAELKEISWQFGPESDYRVMLHVYKWTDSPMWVTLQDKYKQRVHVPTMTTLRTENLTLEDSGRYQAIGDLTEGKAFIQMFHLIVFKPVLLPQILAKSFSITPGWCSVTLESRATGASENLNMTWENKGLPKNLDQTGTLGPDSNSRTLTLSLPVSQHLSRPNASLTCVVSNSIDKKNATLHLGEFCCTELGFQLAKIKFAAEERK</sequence>